<comment type="function">
    <text evidence="9">Converts cobyric acid to cobinamide by the addition of aminopropanol on the F carboxylic group.</text>
</comment>
<comment type="caution">
    <text evidence="9">Lacks conserved residue(s) required for the propagation of feature annotation.</text>
</comment>
<evidence type="ECO:0000256" key="7">
    <source>
        <dbReference type="ARBA" id="ARBA00022989"/>
    </source>
</evidence>
<dbReference type="Proteomes" id="UP000596977">
    <property type="component" value="Unassembled WGS sequence"/>
</dbReference>
<evidence type="ECO:0000256" key="2">
    <source>
        <dbReference type="ARBA" id="ARBA00004953"/>
    </source>
</evidence>
<organism evidence="10 11">
    <name type="scientific">Pelagibacterium lentulum</name>
    <dbReference type="NCBI Taxonomy" id="2029865"/>
    <lineage>
        <taxon>Bacteria</taxon>
        <taxon>Pseudomonadati</taxon>
        <taxon>Pseudomonadota</taxon>
        <taxon>Alphaproteobacteria</taxon>
        <taxon>Hyphomicrobiales</taxon>
        <taxon>Devosiaceae</taxon>
        <taxon>Pelagibacterium</taxon>
    </lineage>
</organism>
<evidence type="ECO:0000256" key="8">
    <source>
        <dbReference type="ARBA" id="ARBA00023136"/>
    </source>
</evidence>
<comment type="similarity">
    <text evidence="3 9">Belongs to the CobD/CbiB family.</text>
</comment>
<keyword evidence="5 9" id="KW-0169">Cobalamin biosynthesis</keyword>
<dbReference type="HAMAP" id="MF_00024">
    <property type="entry name" value="CobD_CbiB"/>
    <property type="match status" value="1"/>
</dbReference>
<evidence type="ECO:0000313" key="11">
    <source>
        <dbReference type="Proteomes" id="UP000596977"/>
    </source>
</evidence>
<evidence type="ECO:0000313" key="10">
    <source>
        <dbReference type="EMBL" id="GGA39624.1"/>
    </source>
</evidence>
<dbReference type="GO" id="GO:0015420">
    <property type="term" value="F:ABC-type vitamin B12 transporter activity"/>
    <property type="evidence" value="ECO:0007669"/>
    <property type="project" value="UniProtKB-UniRule"/>
</dbReference>
<feature type="transmembrane region" description="Helical" evidence="9">
    <location>
        <begin position="158"/>
        <end position="179"/>
    </location>
</feature>
<proteinExistence type="inferred from homology"/>
<feature type="transmembrane region" description="Helical" evidence="9">
    <location>
        <begin position="57"/>
        <end position="78"/>
    </location>
</feature>
<dbReference type="GO" id="GO:0005886">
    <property type="term" value="C:plasma membrane"/>
    <property type="evidence" value="ECO:0007669"/>
    <property type="project" value="UniProtKB-SubCell"/>
</dbReference>
<dbReference type="NCBIfam" id="TIGR00380">
    <property type="entry name" value="cobal_cbiB"/>
    <property type="match status" value="1"/>
</dbReference>
<keyword evidence="6 9" id="KW-0812">Transmembrane</keyword>
<comment type="pathway">
    <text evidence="2 9">Cofactor biosynthesis; adenosylcobalamin biosynthesis.</text>
</comment>
<evidence type="ECO:0000256" key="3">
    <source>
        <dbReference type="ARBA" id="ARBA00006263"/>
    </source>
</evidence>
<gene>
    <name evidence="9 10" type="primary">cobD</name>
    <name evidence="10" type="ORF">GCM10011499_06390</name>
</gene>
<dbReference type="GO" id="GO:0048472">
    <property type="term" value="F:threonine-phosphate decarboxylase activity"/>
    <property type="evidence" value="ECO:0007669"/>
    <property type="project" value="InterPro"/>
</dbReference>
<evidence type="ECO:0000256" key="4">
    <source>
        <dbReference type="ARBA" id="ARBA00022475"/>
    </source>
</evidence>
<dbReference type="OrthoDB" id="9811967at2"/>
<dbReference type="PANTHER" id="PTHR34308">
    <property type="entry name" value="COBALAMIN BIOSYNTHESIS PROTEIN CBIB"/>
    <property type="match status" value="1"/>
</dbReference>
<comment type="subcellular location">
    <subcellularLocation>
        <location evidence="1 9">Cell membrane</location>
        <topology evidence="1 9">Multi-pass membrane protein</topology>
    </subcellularLocation>
</comment>
<name>A0A916VV06_9HYPH</name>
<feature type="transmembrane region" description="Helical" evidence="9">
    <location>
        <begin position="303"/>
        <end position="319"/>
    </location>
</feature>
<evidence type="ECO:0000256" key="6">
    <source>
        <dbReference type="ARBA" id="ARBA00022692"/>
    </source>
</evidence>
<dbReference type="EMBL" id="BMKB01000001">
    <property type="protein sequence ID" value="GGA39624.1"/>
    <property type="molecule type" value="Genomic_DNA"/>
</dbReference>
<reference evidence="10 11" key="1">
    <citation type="journal article" date="2014" name="Int. J. Syst. Evol. Microbiol.">
        <title>Complete genome sequence of Corynebacterium casei LMG S-19264T (=DSM 44701T), isolated from a smear-ripened cheese.</title>
        <authorList>
            <consortium name="US DOE Joint Genome Institute (JGI-PGF)"/>
            <person name="Walter F."/>
            <person name="Albersmeier A."/>
            <person name="Kalinowski J."/>
            <person name="Ruckert C."/>
        </authorList>
    </citation>
    <scope>NUCLEOTIDE SEQUENCE [LARGE SCALE GENOMIC DNA]</scope>
    <source>
        <strain evidence="10 11">CGMCC 1.15896</strain>
    </source>
</reference>
<evidence type="ECO:0000256" key="5">
    <source>
        <dbReference type="ARBA" id="ARBA00022573"/>
    </source>
</evidence>
<keyword evidence="8 9" id="KW-0472">Membrane</keyword>
<dbReference type="Pfam" id="PF03186">
    <property type="entry name" value="CobD_Cbib"/>
    <property type="match status" value="1"/>
</dbReference>
<dbReference type="InterPro" id="IPR004485">
    <property type="entry name" value="Cobalamin_biosynth_CobD/CbiB"/>
</dbReference>
<keyword evidence="11" id="KW-1185">Reference proteome</keyword>
<dbReference type="RefSeq" id="WP_127073335.1">
    <property type="nucleotide sequence ID" value="NZ_BMKB01000001.1"/>
</dbReference>
<dbReference type="PANTHER" id="PTHR34308:SF1">
    <property type="entry name" value="COBALAMIN BIOSYNTHESIS PROTEIN CBIB"/>
    <property type="match status" value="1"/>
</dbReference>
<accession>A0A916VV06</accession>
<protein>
    <recommendedName>
        <fullName evidence="9">Cobalamin biosynthesis protein CobD</fullName>
    </recommendedName>
</protein>
<evidence type="ECO:0000256" key="9">
    <source>
        <dbReference type="HAMAP-Rule" id="MF_00024"/>
    </source>
</evidence>
<keyword evidence="4 9" id="KW-1003">Cell membrane</keyword>
<dbReference type="GO" id="GO:0009236">
    <property type="term" value="P:cobalamin biosynthetic process"/>
    <property type="evidence" value="ECO:0007669"/>
    <property type="project" value="UniProtKB-UniRule"/>
</dbReference>
<sequence length="320" mass="34120">MNLLIAFLALLVERLLGYPDTLFKVIGHPVSWIGKLIGMLEKRFNTASAPFEKRREYGALCLATLLVLVFAITVPISLALRSLPFGWLIEAVLASSFLAQKGLGDAVAKVQTALEDGPIENAQEAVSHIVGRDTSALDEPEIARAAIETLAENTSDGVVAPLLYLVIFGLPGIALYKAINTADSMIGHRSERYLAYGWAAAKVDDIANFIPARLTAILFAASALVVSGASASKAWATATRDAKKHASPNAGWPEAAMAGALDFGLGGPRSYQGQFLDLPQMGDGRRDLGATDIGRALNLYQRLLWVLILSTGLAAIFFAL</sequence>
<comment type="caution">
    <text evidence="10">The sequence shown here is derived from an EMBL/GenBank/DDBJ whole genome shotgun (WGS) entry which is preliminary data.</text>
</comment>
<dbReference type="AlphaFoldDB" id="A0A916VV06"/>
<keyword evidence="7 9" id="KW-1133">Transmembrane helix</keyword>
<evidence type="ECO:0000256" key="1">
    <source>
        <dbReference type="ARBA" id="ARBA00004651"/>
    </source>
</evidence>